<dbReference type="EMBL" id="UINC01048441">
    <property type="protein sequence ID" value="SVB58966.1"/>
    <property type="molecule type" value="Genomic_DNA"/>
</dbReference>
<sequence>MSVARITTLTLKSKEGADKQVQAYNSTASSTFPEAEQLLQIRADDTTIIAISLYENNEAMERASAARSKSLDSNKDNIVSVDMKIGTVELNHS</sequence>
<evidence type="ECO:0008006" key="2">
    <source>
        <dbReference type="Google" id="ProtNLM"/>
    </source>
</evidence>
<gene>
    <name evidence="1" type="ORF">METZ01_LOCUS211820</name>
</gene>
<name>A0A382F7D9_9ZZZZ</name>
<dbReference type="AlphaFoldDB" id="A0A382F7D9"/>
<organism evidence="1">
    <name type="scientific">marine metagenome</name>
    <dbReference type="NCBI Taxonomy" id="408172"/>
    <lineage>
        <taxon>unclassified sequences</taxon>
        <taxon>metagenomes</taxon>
        <taxon>ecological metagenomes</taxon>
    </lineage>
</organism>
<accession>A0A382F7D9</accession>
<proteinExistence type="predicted"/>
<reference evidence="1" key="1">
    <citation type="submission" date="2018-05" db="EMBL/GenBank/DDBJ databases">
        <authorList>
            <person name="Lanie J.A."/>
            <person name="Ng W.-L."/>
            <person name="Kazmierczak K.M."/>
            <person name="Andrzejewski T.M."/>
            <person name="Davidsen T.M."/>
            <person name="Wayne K.J."/>
            <person name="Tettelin H."/>
            <person name="Glass J.I."/>
            <person name="Rusch D."/>
            <person name="Podicherti R."/>
            <person name="Tsui H.-C.T."/>
            <person name="Winkler M.E."/>
        </authorList>
    </citation>
    <scope>NUCLEOTIDE SEQUENCE</scope>
</reference>
<evidence type="ECO:0000313" key="1">
    <source>
        <dbReference type="EMBL" id="SVB58966.1"/>
    </source>
</evidence>
<protein>
    <recommendedName>
        <fullName evidence="2">ABM domain-containing protein</fullName>
    </recommendedName>
</protein>